<protein>
    <recommendedName>
        <fullName evidence="9">Acetate kinase</fullName>
        <ecNumber evidence="9">2.7.2.1</ecNumber>
    </recommendedName>
    <alternativeName>
        <fullName evidence="9">Acetokinase</fullName>
    </alternativeName>
</protein>
<keyword evidence="5 9" id="KW-0547">Nucleotide-binding</keyword>
<evidence type="ECO:0000256" key="10">
    <source>
        <dbReference type="RuleBase" id="RU003835"/>
    </source>
</evidence>
<comment type="similarity">
    <text evidence="1 9 10">Belongs to the acetokinase family.</text>
</comment>
<dbReference type="InterPro" id="IPR043129">
    <property type="entry name" value="ATPase_NBD"/>
</dbReference>
<keyword evidence="12" id="KW-1185">Reference proteome</keyword>
<keyword evidence="2 9" id="KW-0963">Cytoplasm</keyword>
<feature type="binding site" evidence="9">
    <location>
        <position position="14"/>
    </location>
    <ligand>
        <name>ATP</name>
        <dbReference type="ChEBI" id="CHEBI:30616"/>
    </ligand>
</feature>
<evidence type="ECO:0000256" key="4">
    <source>
        <dbReference type="ARBA" id="ARBA00022723"/>
    </source>
</evidence>
<evidence type="ECO:0000256" key="8">
    <source>
        <dbReference type="ARBA" id="ARBA00022842"/>
    </source>
</evidence>
<dbReference type="GO" id="GO:0008776">
    <property type="term" value="F:acetate kinase activity"/>
    <property type="evidence" value="ECO:0007669"/>
    <property type="project" value="UniProtKB-EC"/>
</dbReference>
<feature type="binding site" evidence="9">
    <location>
        <position position="384"/>
    </location>
    <ligand>
        <name>Mg(2+)</name>
        <dbReference type="ChEBI" id="CHEBI:18420"/>
    </ligand>
</feature>
<evidence type="ECO:0000256" key="5">
    <source>
        <dbReference type="ARBA" id="ARBA00022741"/>
    </source>
</evidence>
<feature type="site" description="Transition state stabilizer" evidence="9">
    <location>
        <position position="243"/>
    </location>
</feature>
<feature type="binding site" evidence="9">
    <location>
        <begin position="284"/>
        <end position="286"/>
    </location>
    <ligand>
        <name>ATP</name>
        <dbReference type="ChEBI" id="CHEBI:30616"/>
    </ligand>
</feature>
<feature type="binding site" evidence="9">
    <location>
        <position position="96"/>
    </location>
    <ligand>
        <name>substrate</name>
    </ligand>
</feature>
<dbReference type="PANTHER" id="PTHR21060:SF21">
    <property type="entry name" value="ACETATE KINASE"/>
    <property type="match status" value="1"/>
</dbReference>
<evidence type="ECO:0000313" key="11">
    <source>
        <dbReference type="EMBL" id="MBC3806697.1"/>
    </source>
</evidence>
<dbReference type="PRINTS" id="PR00471">
    <property type="entry name" value="ACETATEKNASE"/>
</dbReference>
<dbReference type="InterPro" id="IPR023865">
    <property type="entry name" value="Aliphatic_acid_kinase_CS"/>
</dbReference>
<keyword evidence="3 9" id="KW-0808">Transferase</keyword>
<dbReference type="Pfam" id="PF00871">
    <property type="entry name" value="Acetate_kinase"/>
    <property type="match status" value="1"/>
</dbReference>
<dbReference type="EMBL" id="JACOFW010000004">
    <property type="protein sequence ID" value="MBC3806697.1"/>
    <property type="molecule type" value="Genomic_DNA"/>
</dbReference>
<evidence type="ECO:0000256" key="9">
    <source>
        <dbReference type="HAMAP-Rule" id="MF_00020"/>
    </source>
</evidence>
<evidence type="ECO:0000313" key="12">
    <source>
        <dbReference type="Proteomes" id="UP000648257"/>
    </source>
</evidence>
<organism evidence="11 12">
    <name type="scientific">Undibacterium seohonense</name>
    <dbReference type="NCBI Taxonomy" id="1344950"/>
    <lineage>
        <taxon>Bacteria</taxon>
        <taxon>Pseudomonadati</taxon>
        <taxon>Pseudomonadota</taxon>
        <taxon>Betaproteobacteria</taxon>
        <taxon>Burkholderiales</taxon>
        <taxon>Oxalobacteraceae</taxon>
        <taxon>Undibacterium</taxon>
    </lineage>
</organism>
<evidence type="ECO:0000256" key="1">
    <source>
        <dbReference type="ARBA" id="ARBA00008748"/>
    </source>
</evidence>
<dbReference type="NCBIfam" id="TIGR00016">
    <property type="entry name" value="ackA"/>
    <property type="match status" value="1"/>
</dbReference>
<dbReference type="PANTHER" id="PTHR21060">
    <property type="entry name" value="ACETATE KINASE"/>
    <property type="match status" value="1"/>
</dbReference>
<dbReference type="SUPFAM" id="SSF53067">
    <property type="entry name" value="Actin-like ATPase domain"/>
    <property type="match status" value="2"/>
</dbReference>
<dbReference type="EC" id="2.7.2.1" evidence="9"/>
<gene>
    <name evidence="9" type="primary">ackA</name>
    <name evidence="11" type="ORF">H8K52_04970</name>
</gene>
<dbReference type="InterPro" id="IPR004372">
    <property type="entry name" value="Ac/propionate_kinase"/>
</dbReference>
<keyword evidence="6 9" id="KW-0418">Kinase</keyword>
<feature type="binding site" evidence="9">
    <location>
        <position position="7"/>
    </location>
    <ligand>
        <name>Mg(2+)</name>
        <dbReference type="ChEBI" id="CHEBI:18420"/>
    </ligand>
</feature>
<comment type="function">
    <text evidence="9">Catalyzes the formation of acetyl phosphate from acetate and ATP. Can also catalyze the reverse reaction.</text>
</comment>
<evidence type="ECO:0000256" key="3">
    <source>
        <dbReference type="ARBA" id="ARBA00022679"/>
    </source>
</evidence>
<comment type="pathway">
    <text evidence="9">Metabolic intermediate biosynthesis; acetyl-CoA biosynthesis; acetyl-CoA from acetate: step 1/2.</text>
</comment>
<evidence type="ECO:0000256" key="6">
    <source>
        <dbReference type="ARBA" id="ARBA00022777"/>
    </source>
</evidence>
<name>A0ABR6X1L2_9BURK</name>
<dbReference type="InterPro" id="IPR000890">
    <property type="entry name" value="Aliphatic_acid_kin_short-chain"/>
</dbReference>
<feature type="binding site" evidence="9">
    <location>
        <begin position="210"/>
        <end position="214"/>
    </location>
    <ligand>
        <name>ATP</name>
        <dbReference type="ChEBI" id="CHEBI:30616"/>
    </ligand>
</feature>
<accession>A0ABR6X1L2</accession>
<feature type="binding site" evidence="9">
    <location>
        <begin position="329"/>
        <end position="333"/>
    </location>
    <ligand>
        <name>ATP</name>
        <dbReference type="ChEBI" id="CHEBI:30616"/>
    </ligand>
</feature>
<dbReference type="PIRSF" id="PIRSF000722">
    <property type="entry name" value="Acetate_prop_kin"/>
    <property type="match status" value="1"/>
</dbReference>
<dbReference type="PROSITE" id="PS01076">
    <property type="entry name" value="ACETATE_KINASE_2"/>
    <property type="match status" value="1"/>
</dbReference>
<dbReference type="PROSITE" id="PS01075">
    <property type="entry name" value="ACETATE_KINASE_1"/>
    <property type="match status" value="1"/>
</dbReference>
<evidence type="ECO:0000256" key="2">
    <source>
        <dbReference type="ARBA" id="ARBA00022490"/>
    </source>
</evidence>
<dbReference type="RefSeq" id="WP_186921793.1">
    <property type="nucleotide sequence ID" value="NZ_JACOFW010000004.1"/>
</dbReference>
<dbReference type="Proteomes" id="UP000648257">
    <property type="component" value="Unassembled WGS sequence"/>
</dbReference>
<dbReference type="HAMAP" id="MF_00020">
    <property type="entry name" value="Acetate_kinase"/>
    <property type="match status" value="1"/>
</dbReference>
<comment type="cofactor">
    <cofactor evidence="9">
        <name>Mg(2+)</name>
        <dbReference type="ChEBI" id="CHEBI:18420"/>
    </cofactor>
    <cofactor evidence="9">
        <name>Mn(2+)</name>
        <dbReference type="ChEBI" id="CHEBI:29035"/>
    </cofactor>
    <text evidence="9">Mg(2+). Can also accept Mn(2+).</text>
</comment>
<dbReference type="Gene3D" id="3.30.420.40">
    <property type="match status" value="2"/>
</dbReference>
<evidence type="ECO:0000256" key="7">
    <source>
        <dbReference type="ARBA" id="ARBA00022840"/>
    </source>
</evidence>
<comment type="subcellular location">
    <subcellularLocation>
        <location evidence="9">Cytoplasm</location>
    </subcellularLocation>
</comment>
<sequence length="397" mass="43039">MSILTINAGSSSIKFALYPIHAKQIESALISGMVEGLQTGGEVFLTWRKDEETARFALNVPKDASTSIRFQTALHALQSLFEEKTQGVKILGIAHRVVHGGSFFREAIIVDETRLEQLRSLCPLAPLHQPHNLAGIEMFAQTFPDVPQVACFDTAFHADVPEEEYLFALPKSLSQEGVRRYGFHGLSYQYVMEALQRHSQRANGRTVMAHLGNGASLCAALAGKSQATSMGFSALDGLMMGTRSGSIDPGVILHLLAQGWTQQDVQRLLYSQSGLLGVSNVSADMRSLRQSDAPDAALAIRLFTYRVVREIGAMIATISGIDVLAFTGGIGEHDSQLREDVCKRLDYLGVQIDEEKNRSENGSKIAALHLSSSAVEIYLVPTDEGRVAAGAAAKLLV</sequence>
<proteinExistence type="inferred from homology"/>
<feature type="site" description="Transition state stabilizer" evidence="9">
    <location>
        <position position="184"/>
    </location>
</feature>
<comment type="catalytic activity">
    <reaction evidence="9">
        <text>acetate + ATP = acetyl phosphate + ADP</text>
        <dbReference type="Rhea" id="RHEA:11352"/>
        <dbReference type="ChEBI" id="CHEBI:22191"/>
        <dbReference type="ChEBI" id="CHEBI:30089"/>
        <dbReference type="ChEBI" id="CHEBI:30616"/>
        <dbReference type="ChEBI" id="CHEBI:456216"/>
        <dbReference type="EC" id="2.7.2.1"/>
    </reaction>
</comment>
<keyword evidence="8 9" id="KW-0460">Magnesium</keyword>
<comment type="subunit">
    <text evidence="9">Homodimer.</text>
</comment>
<keyword evidence="4 9" id="KW-0479">Metal-binding</keyword>
<comment type="caution">
    <text evidence="11">The sequence shown here is derived from an EMBL/GenBank/DDBJ whole genome shotgun (WGS) entry which is preliminary data.</text>
</comment>
<feature type="active site" description="Proton donor/acceptor" evidence="9">
    <location>
        <position position="153"/>
    </location>
</feature>
<keyword evidence="7 9" id="KW-0067">ATP-binding</keyword>
<reference evidence="11 12" key="1">
    <citation type="submission" date="2020-08" db="EMBL/GenBank/DDBJ databases">
        <title>Novel species isolated from subtropical streams in China.</title>
        <authorList>
            <person name="Lu H."/>
        </authorList>
    </citation>
    <scope>NUCLEOTIDE SEQUENCE [LARGE SCALE GENOMIC DNA]</scope>
    <source>
        <strain evidence="11 12">KACC 16656</strain>
    </source>
</reference>